<name>A0A135SUA8_9PEZI</name>
<sequence length="160" mass="17587">MASLATSMLPQPRCYQLILSIGHQSSIIGPQVRPIPPAMLPAALSAPNRRLVYGPIDSFSYAQWHVVGPSRVLAGHQSHRRYRCGTQPLYASPRARLGYCTSQTLTSGGAMPSRPIPYRRRPNLRPPHQLTLTKIFARTLHSAVTLDGTPSRPTENALLT</sequence>
<keyword evidence="2" id="KW-1185">Reference proteome</keyword>
<evidence type="ECO:0000313" key="2">
    <source>
        <dbReference type="Proteomes" id="UP000070054"/>
    </source>
</evidence>
<dbReference type="AlphaFoldDB" id="A0A135SUA8"/>
<dbReference type="EMBL" id="JEMN01001348">
    <property type="protein sequence ID" value="KXH39504.1"/>
    <property type="molecule type" value="Genomic_DNA"/>
</dbReference>
<accession>A0A135SUA8</accession>
<proteinExistence type="predicted"/>
<evidence type="ECO:0000313" key="1">
    <source>
        <dbReference type="EMBL" id="KXH39504.1"/>
    </source>
</evidence>
<comment type="caution">
    <text evidence="1">The sequence shown here is derived from an EMBL/GenBank/DDBJ whole genome shotgun (WGS) entry which is preliminary data.</text>
</comment>
<protein>
    <submittedName>
        <fullName evidence="1">Uncharacterized protein</fullName>
    </submittedName>
</protein>
<gene>
    <name evidence="1" type="ORF">CNYM01_10634</name>
</gene>
<organism evidence="1 2">
    <name type="scientific">Colletotrichum nymphaeae SA-01</name>
    <dbReference type="NCBI Taxonomy" id="1460502"/>
    <lineage>
        <taxon>Eukaryota</taxon>
        <taxon>Fungi</taxon>
        <taxon>Dikarya</taxon>
        <taxon>Ascomycota</taxon>
        <taxon>Pezizomycotina</taxon>
        <taxon>Sordariomycetes</taxon>
        <taxon>Hypocreomycetidae</taxon>
        <taxon>Glomerellales</taxon>
        <taxon>Glomerellaceae</taxon>
        <taxon>Colletotrichum</taxon>
        <taxon>Colletotrichum acutatum species complex</taxon>
    </lineage>
</organism>
<dbReference type="Proteomes" id="UP000070054">
    <property type="component" value="Unassembled WGS sequence"/>
</dbReference>
<reference evidence="1 2" key="1">
    <citation type="submission" date="2014-02" db="EMBL/GenBank/DDBJ databases">
        <title>The genome sequence of Colletotrichum nymphaeae SA-01.</title>
        <authorList>
            <person name="Baroncelli R."/>
            <person name="Thon M.R."/>
        </authorList>
    </citation>
    <scope>NUCLEOTIDE SEQUENCE [LARGE SCALE GENOMIC DNA]</scope>
    <source>
        <strain evidence="1 2">SA-01</strain>
    </source>
</reference>